<keyword evidence="1" id="KW-0560">Oxidoreductase</keyword>
<keyword evidence="2" id="KW-1185">Reference proteome</keyword>
<organism evidence="1 2">
    <name type="scientific">Oceanirhabdus seepicola</name>
    <dbReference type="NCBI Taxonomy" id="2828781"/>
    <lineage>
        <taxon>Bacteria</taxon>
        <taxon>Bacillati</taxon>
        <taxon>Bacillota</taxon>
        <taxon>Clostridia</taxon>
        <taxon>Eubacteriales</taxon>
        <taxon>Clostridiaceae</taxon>
        <taxon>Oceanirhabdus</taxon>
    </lineage>
</organism>
<dbReference type="Pfam" id="PF13597">
    <property type="entry name" value="NRDD"/>
    <property type="match status" value="1"/>
</dbReference>
<dbReference type="GO" id="GO:0006260">
    <property type="term" value="P:DNA replication"/>
    <property type="evidence" value="ECO:0007669"/>
    <property type="project" value="InterPro"/>
</dbReference>
<dbReference type="GO" id="GO:0031250">
    <property type="term" value="C:anaerobic ribonucleoside-triphosphate reductase complex"/>
    <property type="evidence" value="ECO:0007669"/>
    <property type="project" value="TreeGrafter"/>
</dbReference>
<evidence type="ECO:0000313" key="2">
    <source>
        <dbReference type="Proteomes" id="UP001056429"/>
    </source>
</evidence>
<accession>A0A9J6P1Y7</accession>
<dbReference type="Gene3D" id="3.20.70.20">
    <property type="match status" value="1"/>
</dbReference>
<dbReference type="CDD" id="cd01675">
    <property type="entry name" value="RNR_III"/>
    <property type="match status" value="1"/>
</dbReference>
<dbReference type="PANTHER" id="PTHR21075:SF0">
    <property type="entry name" value="ANAEROBIC RIBONUCLEOSIDE-TRIPHOSPHATE REDUCTASE"/>
    <property type="match status" value="1"/>
</dbReference>
<evidence type="ECO:0000313" key="1">
    <source>
        <dbReference type="EMBL" id="MCM1989901.1"/>
    </source>
</evidence>
<dbReference type="AlphaFoldDB" id="A0A9J6P1Y7"/>
<dbReference type="EC" id="1.17.4.2" evidence="1"/>
<gene>
    <name evidence="1" type="primary">nrdD</name>
    <name evidence="1" type="ORF">KDK92_09125</name>
</gene>
<dbReference type="EMBL" id="JAGSOJ010000002">
    <property type="protein sequence ID" value="MCM1989901.1"/>
    <property type="molecule type" value="Genomic_DNA"/>
</dbReference>
<dbReference type="GO" id="GO:0009265">
    <property type="term" value="P:2'-deoxyribonucleotide biosynthetic process"/>
    <property type="evidence" value="ECO:0007669"/>
    <property type="project" value="TreeGrafter"/>
</dbReference>
<dbReference type="Proteomes" id="UP001056429">
    <property type="component" value="Unassembled WGS sequence"/>
</dbReference>
<reference evidence="1" key="2">
    <citation type="submission" date="2021-04" db="EMBL/GenBank/DDBJ databases">
        <authorList>
            <person name="Dong X."/>
        </authorList>
    </citation>
    <scope>NUCLEOTIDE SEQUENCE</scope>
    <source>
        <strain evidence="1">ZWT</strain>
    </source>
</reference>
<proteinExistence type="predicted"/>
<dbReference type="GO" id="GO:0004748">
    <property type="term" value="F:ribonucleoside-diphosphate reductase activity, thioredoxin disulfide as acceptor"/>
    <property type="evidence" value="ECO:0007669"/>
    <property type="project" value="TreeGrafter"/>
</dbReference>
<dbReference type="InterPro" id="IPR012833">
    <property type="entry name" value="NrdD"/>
</dbReference>
<dbReference type="SUPFAM" id="SSF51998">
    <property type="entry name" value="PFL-like glycyl radical enzymes"/>
    <property type="match status" value="1"/>
</dbReference>
<dbReference type="NCBIfam" id="TIGR02487">
    <property type="entry name" value="NrdD"/>
    <property type="match status" value="1"/>
</dbReference>
<comment type="caution">
    <text evidence="1">The sequence shown here is derived from an EMBL/GenBank/DDBJ whole genome shotgun (WGS) entry which is preliminary data.</text>
</comment>
<dbReference type="PANTHER" id="PTHR21075">
    <property type="entry name" value="ANAEROBIC RIBONUCLEOSIDE-TRIPHOSPHATE REDUCTASE"/>
    <property type="match status" value="1"/>
</dbReference>
<reference evidence="1" key="1">
    <citation type="journal article" date="2021" name="mSystems">
        <title>Bacteria and Archaea Synergistically Convert Glycine Betaine to Biogenic Methane in the Formosa Cold Seep of the South China Sea.</title>
        <authorList>
            <person name="Li L."/>
            <person name="Zhang W."/>
            <person name="Zhang S."/>
            <person name="Song L."/>
            <person name="Sun Q."/>
            <person name="Zhang H."/>
            <person name="Xiang H."/>
            <person name="Dong X."/>
        </authorList>
    </citation>
    <scope>NUCLEOTIDE SEQUENCE</scope>
    <source>
        <strain evidence="1">ZWT</strain>
    </source>
</reference>
<name>A0A9J6P1Y7_9CLOT</name>
<protein>
    <submittedName>
        <fullName evidence="1">Anaerobic ribonucleoside-triphosphate reductase</fullName>
        <ecNumber evidence="1">1.17.4.2</ecNumber>
    </submittedName>
</protein>
<sequence length="615" mass="69243">MEKNLEIMKKIRAIGIETDRDNANVGNNFSAKLLRIASEANKWHMLSYLPENLVEAHSNGDLYFHDLDSYNLTINCLNVETGKILKRGFNTGYGTIKPPKRIGSAAELSCILLQSTQNDMFGGQSHVNFDNDMAYFVKLTREEIHRDVNVLFNDLKIEVNDELISSEVEKKLEKEVRQAMQGVVYNLNTMHSRAGSQVPFSSINIGIPEDDDAALVCRMFLEEYEKGLGKGEQPIFPNIIFRVKEGVNREKEDKYYHLYELACRVASKRMNPMFMNLDADFNLEKYNEGIIASTMGCRTYIMSNINGEDGPGGRGNIAPTTINLPRIGIEADKDIEKFYKLLDDRLSVARESLLHRYSVLKDLKVKDLPFVAGEGLLRGSEGLSKDDNIEPVLKQGSFAIGFIGLAETLMALTGKHHGECEESRKLGLEILNHIRKKCDEFKNTDRLNWSCYATPAEGLSGKFIQQDKAKYGIIEGVTDKDYYTNSYHVPVSAKVSIKDKVDIEAPYHKICNAGHITYIELDGTPSTEDVMNIINYSYKNTNINYMGINFHIRYCKECGTSIQENGSACPKCGSKRIQGISRVTGYLSLDERFGGGKSAERADRVSHTDRHVNSY</sequence>
<dbReference type="GO" id="GO:0008998">
    <property type="term" value="F:ribonucleoside-triphosphate reductase (thioredoxin) activity"/>
    <property type="evidence" value="ECO:0007669"/>
    <property type="project" value="UniProtKB-EC"/>
</dbReference>